<dbReference type="GO" id="GO:0005886">
    <property type="term" value="C:plasma membrane"/>
    <property type="evidence" value="ECO:0007669"/>
    <property type="project" value="UniProtKB-SubCell"/>
</dbReference>
<evidence type="ECO:0000256" key="4">
    <source>
        <dbReference type="ARBA" id="ARBA00011903"/>
    </source>
</evidence>
<gene>
    <name evidence="20" type="primary">ywqD_3</name>
    <name evidence="20" type="ORF">Pla108_32550</name>
</gene>
<dbReference type="InterPro" id="IPR025669">
    <property type="entry name" value="AAA_dom"/>
</dbReference>
<dbReference type="InterPro" id="IPR003856">
    <property type="entry name" value="LPS_length_determ_N"/>
</dbReference>
<dbReference type="Pfam" id="PF13614">
    <property type="entry name" value="AAA_31"/>
    <property type="match status" value="1"/>
</dbReference>
<evidence type="ECO:0000256" key="5">
    <source>
        <dbReference type="ARBA" id="ARBA00022475"/>
    </source>
</evidence>
<evidence type="ECO:0000256" key="16">
    <source>
        <dbReference type="SAM" id="Coils"/>
    </source>
</evidence>
<keyword evidence="11" id="KW-0067">ATP-binding</keyword>
<feature type="domain" description="Polysaccharide chain length determinant N-terminal" evidence="18">
    <location>
        <begin position="43"/>
        <end position="118"/>
    </location>
</feature>
<keyword evidence="10 20" id="KW-0418">Kinase</keyword>
<dbReference type="EMBL" id="SJPR01000004">
    <property type="protein sequence ID" value="TWT96168.1"/>
    <property type="molecule type" value="Genomic_DNA"/>
</dbReference>
<keyword evidence="12 17" id="KW-1133">Transmembrane helix</keyword>
<evidence type="ECO:0000259" key="19">
    <source>
        <dbReference type="Pfam" id="PF13614"/>
    </source>
</evidence>
<dbReference type="RefSeq" id="WP_146445949.1">
    <property type="nucleotide sequence ID" value="NZ_SJPR01000004.1"/>
</dbReference>
<feature type="domain" description="AAA" evidence="19">
    <location>
        <begin position="536"/>
        <end position="648"/>
    </location>
</feature>
<feature type="transmembrane region" description="Helical" evidence="17">
    <location>
        <begin position="48"/>
        <end position="65"/>
    </location>
</feature>
<dbReference type="InterPro" id="IPR005702">
    <property type="entry name" value="Wzc-like_C"/>
</dbReference>
<evidence type="ECO:0000256" key="11">
    <source>
        <dbReference type="ARBA" id="ARBA00022840"/>
    </source>
</evidence>
<dbReference type="GO" id="GO:0005524">
    <property type="term" value="F:ATP binding"/>
    <property type="evidence" value="ECO:0007669"/>
    <property type="project" value="UniProtKB-KW"/>
</dbReference>
<comment type="subcellular location">
    <subcellularLocation>
        <location evidence="1">Cell inner membrane</location>
        <topology evidence="1">Multi-pass membrane protein</topology>
    </subcellularLocation>
</comment>
<dbReference type="GO" id="GO:0042802">
    <property type="term" value="F:identical protein binding"/>
    <property type="evidence" value="ECO:0007669"/>
    <property type="project" value="UniProtKB-ARBA"/>
</dbReference>
<comment type="caution">
    <text evidence="20">The sequence shown here is derived from an EMBL/GenBank/DDBJ whole genome shotgun (WGS) entry which is preliminary data.</text>
</comment>
<dbReference type="NCBIfam" id="TIGR01007">
    <property type="entry name" value="eps_fam"/>
    <property type="match status" value="1"/>
</dbReference>
<evidence type="ECO:0000256" key="17">
    <source>
        <dbReference type="SAM" id="Phobius"/>
    </source>
</evidence>
<keyword evidence="14" id="KW-0829">Tyrosine-protein kinase</keyword>
<organism evidence="20 21">
    <name type="scientific">Botrimarina colliarenosi</name>
    <dbReference type="NCBI Taxonomy" id="2528001"/>
    <lineage>
        <taxon>Bacteria</taxon>
        <taxon>Pseudomonadati</taxon>
        <taxon>Planctomycetota</taxon>
        <taxon>Planctomycetia</taxon>
        <taxon>Pirellulales</taxon>
        <taxon>Lacipirellulaceae</taxon>
        <taxon>Botrimarina</taxon>
    </lineage>
</organism>
<dbReference type="FunFam" id="3.40.50.300:FF:000527">
    <property type="entry name" value="Tyrosine-protein kinase etk"/>
    <property type="match status" value="1"/>
</dbReference>
<evidence type="ECO:0000256" key="8">
    <source>
        <dbReference type="ARBA" id="ARBA00022692"/>
    </source>
</evidence>
<dbReference type="PANTHER" id="PTHR32309:SF13">
    <property type="entry name" value="FERRIC ENTEROBACTIN TRANSPORT PROTEIN FEPE"/>
    <property type="match status" value="1"/>
</dbReference>
<keyword evidence="8 17" id="KW-0812">Transmembrane</keyword>
<evidence type="ECO:0000256" key="1">
    <source>
        <dbReference type="ARBA" id="ARBA00004429"/>
    </source>
</evidence>
<evidence type="ECO:0000256" key="15">
    <source>
        <dbReference type="ARBA" id="ARBA00051245"/>
    </source>
</evidence>
<feature type="coiled-coil region" evidence="16">
    <location>
        <begin position="316"/>
        <end position="362"/>
    </location>
</feature>
<keyword evidence="16" id="KW-0175">Coiled coil</keyword>
<evidence type="ECO:0000256" key="10">
    <source>
        <dbReference type="ARBA" id="ARBA00022777"/>
    </source>
</evidence>
<evidence type="ECO:0000256" key="14">
    <source>
        <dbReference type="ARBA" id="ARBA00023137"/>
    </source>
</evidence>
<dbReference type="SUPFAM" id="SSF52540">
    <property type="entry name" value="P-loop containing nucleoside triphosphate hydrolases"/>
    <property type="match status" value="1"/>
</dbReference>
<keyword evidence="5" id="KW-1003">Cell membrane</keyword>
<evidence type="ECO:0000256" key="7">
    <source>
        <dbReference type="ARBA" id="ARBA00022679"/>
    </source>
</evidence>
<evidence type="ECO:0000256" key="6">
    <source>
        <dbReference type="ARBA" id="ARBA00022519"/>
    </source>
</evidence>
<comment type="catalytic activity">
    <reaction evidence="15">
        <text>L-tyrosyl-[protein] + ATP = O-phospho-L-tyrosyl-[protein] + ADP + H(+)</text>
        <dbReference type="Rhea" id="RHEA:10596"/>
        <dbReference type="Rhea" id="RHEA-COMP:10136"/>
        <dbReference type="Rhea" id="RHEA-COMP:20101"/>
        <dbReference type="ChEBI" id="CHEBI:15378"/>
        <dbReference type="ChEBI" id="CHEBI:30616"/>
        <dbReference type="ChEBI" id="CHEBI:46858"/>
        <dbReference type="ChEBI" id="CHEBI:61978"/>
        <dbReference type="ChEBI" id="CHEBI:456216"/>
        <dbReference type="EC" id="2.7.10.2"/>
    </reaction>
</comment>
<evidence type="ECO:0000256" key="13">
    <source>
        <dbReference type="ARBA" id="ARBA00023136"/>
    </source>
</evidence>
<dbReference type="AlphaFoldDB" id="A0A5C6AA28"/>
<evidence type="ECO:0000313" key="20">
    <source>
        <dbReference type="EMBL" id="TWT96168.1"/>
    </source>
</evidence>
<evidence type="ECO:0000259" key="18">
    <source>
        <dbReference type="Pfam" id="PF02706"/>
    </source>
</evidence>
<dbReference type="GO" id="GO:0004715">
    <property type="term" value="F:non-membrane spanning protein tyrosine kinase activity"/>
    <property type="evidence" value="ECO:0007669"/>
    <property type="project" value="UniProtKB-EC"/>
</dbReference>
<protein>
    <recommendedName>
        <fullName evidence="4">non-specific protein-tyrosine kinase</fullName>
        <ecNumber evidence="4">2.7.10.2</ecNumber>
    </recommendedName>
</protein>
<dbReference type="InterPro" id="IPR050445">
    <property type="entry name" value="Bact_polysacc_biosynth/exp"/>
</dbReference>
<proteinExistence type="inferred from homology"/>
<keyword evidence="9" id="KW-0547">Nucleotide-binding</keyword>
<dbReference type="EC" id="2.7.10.2" evidence="4"/>
<name>A0A5C6AA28_9BACT</name>
<dbReference type="PANTHER" id="PTHR32309">
    <property type="entry name" value="TYROSINE-PROTEIN KINASE"/>
    <property type="match status" value="1"/>
</dbReference>
<evidence type="ECO:0000256" key="3">
    <source>
        <dbReference type="ARBA" id="ARBA00008883"/>
    </source>
</evidence>
<evidence type="ECO:0000256" key="9">
    <source>
        <dbReference type="ARBA" id="ARBA00022741"/>
    </source>
</evidence>
<keyword evidence="21" id="KW-1185">Reference proteome</keyword>
<accession>A0A5C6AA28</accession>
<sequence>MALPPSAPASTYAMTPSSASLPAPGMIIDQDEDAGGVNVAAIAWQSRWLILLFTLLGGLASWLYLQRVVPRYTSLARVFVEQNLPRALNGDALGTFSNKYLFTQAELIRSSSVLSAAVEAPENAALETFRKTDNPVGLLRESLEVAVGERDDIINIAIELENPTDAAVIVNSVVDAYITQYAEERRTNVVDVVNILRSEKQRRDDELESRRKALESFRQEHVSLAIQSKEGNVVNELFSALSQELNATQIQLLESKTRYARAKKMLENPDQAPFLMELARSAHSNSRGSDLEGQIQSVEQSLVSQQTKWGPGYPSVRLLQDSLDKLRSKQAEQQQAILNAYVDGLRQDYELLTQRRDELQRAYDKQFALATAVSQQAAKLDALQEAHDRTARMCDILDERIKEVNLSEEVGAMNVSILEVAGPGMQTFPDRPKTLSLGLAFGAMLGFGLAWLRNLLDHRLKSIEEIASVMQLPIVGAVPLVTGARSREGERNIGGRIVALQPRSVAAEAIRALRTSLHFGLAGDARTYVVTSPAPGDGKSTVASNLAIAMAQANQRVLLIDADMRKPTQHEIFGVEVESGFAAVLSGVTPAIEAVVATSVPSLDLLACGRIPASPVELLNNGNFSEALEQLSRHYDQIIIDSPPVMPVADARLISAMVDCSLLVLRAERSTRRISVSARDELLKVRTQRLGVIVNAAPLHRASYGGYYAYGYGSNGQVAYGGEVAPEPAPSRRRLLKQDLEPELGAVDS</sequence>
<evidence type="ECO:0000313" key="21">
    <source>
        <dbReference type="Proteomes" id="UP000317421"/>
    </source>
</evidence>
<dbReference type="CDD" id="cd05387">
    <property type="entry name" value="BY-kinase"/>
    <property type="match status" value="1"/>
</dbReference>
<keyword evidence="7 20" id="KW-0808">Transferase</keyword>
<keyword evidence="6" id="KW-0997">Cell inner membrane</keyword>
<reference evidence="20 21" key="1">
    <citation type="submission" date="2019-02" db="EMBL/GenBank/DDBJ databases">
        <title>Deep-cultivation of Planctomycetes and their phenomic and genomic characterization uncovers novel biology.</title>
        <authorList>
            <person name="Wiegand S."/>
            <person name="Jogler M."/>
            <person name="Boedeker C."/>
            <person name="Pinto D."/>
            <person name="Vollmers J."/>
            <person name="Rivas-Marin E."/>
            <person name="Kohn T."/>
            <person name="Peeters S.H."/>
            <person name="Heuer A."/>
            <person name="Rast P."/>
            <person name="Oberbeckmann S."/>
            <person name="Bunk B."/>
            <person name="Jeske O."/>
            <person name="Meyerdierks A."/>
            <person name="Storesund J.E."/>
            <person name="Kallscheuer N."/>
            <person name="Luecker S."/>
            <person name="Lage O.M."/>
            <person name="Pohl T."/>
            <person name="Merkel B.J."/>
            <person name="Hornburger P."/>
            <person name="Mueller R.-W."/>
            <person name="Bruemmer F."/>
            <person name="Labrenz M."/>
            <person name="Spormann A.M."/>
            <person name="Op Den Camp H."/>
            <person name="Overmann J."/>
            <person name="Amann R."/>
            <person name="Jetten M.S.M."/>
            <person name="Mascher T."/>
            <person name="Medema M.H."/>
            <person name="Devos D.P."/>
            <person name="Kaster A.-K."/>
            <person name="Ovreas L."/>
            <person name="Rohde M."/>
            <person name="Galperin M.Y."/>
            <person name="Jogler C."/>
        </authorList>
    </citation>
    <scope>NUCLEOTIDE SEQUENCE [LARGE SCALE GENOMIC DNA]</scope>
    <source>
        <strain evidence="20 21">Pla108</strain>
    </source>
</reference>
<keyword evidence="13 17" id="KW-0472">Membrane</keyword>
<dbReference type="OrthoDB" id="9794577at2"/>
<evidence type="ECO:0000256" key="2">
    <source>
        <dbReference type="ARBA" id="ARBA00007316"/>
    </source>
</evidence>
<dbReference type="Proteomes" id="UP000317421">
    <property type="component" value="Unassembled WGS sequence"/>
</dbReference>
<dbReference type="InterPro" id="IPR027417">
    <property type="entry name" value="P-loop_NTPase"/>
</dbReference>
<comment type="similarity">
    <text evidence="3">Belongs to the etk/wzc family.</text>
</comment>
<feature type="transmembrane region" description="Helical" evidence="17">
    <location>
        <begin position="434"/>
        <end position="452"/>
    </location>
</feature>
<evidence type="ECO:0000256" key="12">
    <source>
        <dbReference type="ARBA" id="ARBA00022989"/>
    </source>
</evidence>
<dbReference type="Pfam" id="PF02706">
    <property type="entry name" value="Wzz"/>
    <property type="match status" value="1"/>
</dbReference>
<comment type="similarity">
    <text evidence="2">Belongs to the CpsD/CapB family.</text>
</comment>
<dbReference type="Gene3D" id="3.40.50.300">
    <property type="entry name" value="P-loop containing nucleotide triphosphate hydrolases"/>
    <property type="match status" value="1"/>
</dbReference>